<dbReference type="InterPro" id="IPR045073">
    <property type="entry name" value="Omega/Tau-like"/>
</dbReference>
<protein>
    <recommendedName>
        <fullName evidence="1">glutathione transferase</fullName>
        <ecNumber evidence="1">2.5.1.18</ecNumber>
    </recommendedName>
</protein>
<dbReference type="SFLD" id="SFLDS00019">
    <property type="entry name" value="Glutathione_Transferase_(cytos"/>
    <property type="match status" value="1"/>
</dbReference>
<evidence type="ECO:0000256" key="3">
    <source>
        <dbReference type="ARBA" id="ARBA00047960"/>
    </source>
</evidence>
<dbReference type="InterPro" id="IPR010987">
    <property type="entry name" value="Glutathione-S-Trfase_C-like"/>
</dbReference>
<dbReference type="EC" id="2.5.1.18" evidence="1"/>
<feature type="domain" description="GST C-terminal" evidence="6">
    <location>
        <begin position="92"/>
        <end position="217"/>
    </location>
</feature>
<dbReference type="GO" id="GO:0005737">
    <property type="term" value="C:cytoplasm"/>
    <property type="evidence" value="ECO:0007669"/>
    <property type="project" value="TreeGrafter"/>
</dbReference>
<gene>
    <name evidence="7" type="ORF">ZIOFF_069624</name>
</gene>
<feature type="domain" description="GST N-terminal" evidence="5">
    <location>
        <begin position="8"/>
        <end position="87"/>
    </location>
</feature>
<dbReference type="InterPro" id="IPR040079">
    <property type="entry name" value="Glutathione_S-Trfase"/>
</dbReference>
<keyword evidence="2" id="KW-0808">Transferase</keyword>
<dbReference type="GO" id="GO:0004364">
    <property type="term" value="F:glutathione transferase activity"/>
    <property type="evidence" value="ECO:0007669"/>
    <property type="project" value="UniProtKB-EC"/>
</dbReference>
<dbReference type="PANTHER" id="PTHR11260">
    <property type="entry name" value="GLUTATHIONE S-TRANSFERASE, GST, SUPERFAMILY, GST DOMAIN CONTAINING"/>
    <property type="match status" value="1"/>
</dbReference>
<dbReference type="CDD" id="cd03185">
    <property type="entry name" value="GST_C_Tau"/>
    <property type="match status" value="1"/>
</dbReference>
<evidence type="ECO:0000313" key="8">
    <source>
        <dbReference type="Proteomes" id="UP000734854"/>
    </source>
</evidence>
<dbReference type="FunFam" id="3.40.30.10:FF:000197">
    <property type="entry name" value="Glutathione S-transferase U10"/>
    <property type="match status" value="1"/>
</dbReference>
<comment type="caution">
    <text evidence="7">The sequence shown here is derived from an EMBL/GenBank/DDBJ whole genome shotgun (WGS) entry which is preliminary data.</text>
</comment>
<dbReference type="CDD" id="cd03058">
    <property type="entry name" value="GST_N_Tau"/>
    <property type="match status" value="1"/>
</dbReference>
<dbReference type="Pfam" id="PF00043">
    <property type="entry name" value="GST_C"/>
    <property type="match status" value="1"/>
</dbReference>
<dbReference type="PROSITE" id="PS50404">
    <property type="entry name" value="GST_NTER"/>
    <property type="match status" value="1"/>
</dbReference>
<dbReference type="OrthoDB" id="4951845at2759"/>
<dbReference type="AlphaFoldDB" id="A0A8J5CBY6"/>
<reference evidence="7 8" key="1">
    <citation type="submission" date="2020-08" db="EMBL/GenBank/DDBJ databases">
        <title>Plant Genome Project.</title>
        <authorList>
            <person name="Zhang R.-G."/>
        </authorList>
    </citation>
    <scope>NUCLEOTIDE SEQUENCE [LARGE SCALE GENOMIC DNA]</scope>
    <source>
        <tissue evidence="7">Rhizome</tissue>
    </source>
</reference>
<dbReference type="PANTHER" id="PTHR11260:SF676">
    <property type="entry name" value="GLUTATHIONE S-TRANSFERASE U8"/>
    <property type="match status" value="1"/>
</dbReference>
<evidence type="ECO:0000256" key="4">
    <source>
        <dbReference type="RuleBase" id="RU003494"/>
    </source>
</evidence>
<dbReference type="SFLD" id="SFLDG01152">
    <property type="entry name" value="Main.3:_Omega-_and_Tau-like"/>
    <property type="match status" value="1"/>
</dbReference>
<evidence type="ECO:0000256" key="2">
    <source>
        <dbReference type="ARBA" id="ARBA00022679"/>
    </source>
</evidence>
<dbReference type="InterPro" id="IPR045074">
    <property type="entry name" value="GST_C_Tau"/>
</dbReference>
<dbReference type="InterPro" id="IPR004045">
    <property type="entry name" value="Glutathione_S-Trfase_N"/>
</dbReference>
<evidence type="ECO:0000259" key="5">
    <source>
        <dbReference type="PROSITE" id="PS50404"/>
    </source>
</evidence>
<evidence type="ECO:0000313" key="7">
    <source>
        <dbReference type="EMBL" id="KAG6472167.1"/>
    </source>
</evidence>
<dbReference type="PROSITE" id="PS50405">
    <property type="entry name" value="GST_CTER"/>
    <property type="match status" value="1"/>
</dbReference>
<dbReference type="InterPro" id="IPR004046">
    <property type="entry name" value="GST_C"/>
</dbReference>
<evidence type="ECO:0000259" key="6">
    <source>
        <dbReference type="PROSITE" id="PS50405"/>
    </source>
</evidence>
<dbReference type="Pfam" id="PF02798">
    <property type="entry name" value="GST_N"/>
    <property type="match status" value="1"/>
</dbReference>
<comment type="similarity">
    <text evidence="4">Belongs to the GST superfamily.</text>
</comment>
<comment type="catalytic activity">
    <reaction evidence="3">
        <text>RX + glutathione = an S-substituted glutathione + a halide anion + H(+)</text>
        <dbReference type="Rhea" id="RHEA:16437"/>
        <dbReference type="ChEBI" id="CHEBI:15378"/>
        <dbReference type="ChEBI" id="CHEBI:16042"/>
        <dbReference type="ChEBI" id="CHEBI:17792"/>
        <dbReference type="ChEBI" id="CHEBI:57925"/>
        <dbReference type="ChEBI" id="CHEBI:90779"/>
        <dbReference type="EC" id="2.5.1.18"/>
    </reaction>
</comment>
<evidence type="ECO:0000256" key="1">
    <source>
        <dbReference type="ARBA" id="ARBA00012452"/>
    </source>
</evidence>
<organism evidence="7 8">
    <name type="scientific">Zingiber officinale</name>
    <name type="common">Ginger</name>
    <name type="synonym">Amomum zingiber</name>
    <dbReference type="NCBI Taxonomy" id="94328"/>
    <lineage>
        <taxon>Eukaryota</taxon>
        <taxon>Viridiplantae</taxon>
        <taxon>Streptophyta</taxon>
        <taxon>Embryophyta</taxon>
        <taxon>Tracheophyta</taxon>
        <taxon>Spermatophyta</taxon>
        <taxon>Magnoliopsida</taxon>
        <taxon>Liliopsida</taxon>
        <taxon>Zingiberales</taxon>
        <taxon>Zingiberaceae</taxon>
        <taxon>Zingiber</taxon>
    </lineage>
</organism>
<name>A0A8J5CBY6_ZINOF</name>
<dbReference type="FunFam" id="1.20.1050.10:FF:000012">
    <property type="entry name" value="Tau class glutathione S-transferase"/>
    <property type="match status" value="1"/>
</dbReference>
<dbReference type="GO" id="GO:0006749">
    <property type="term" value="P:glutathione metabolic process"/>
    <property type="evidence" value="ECO:0007669"/>
    <property type="project" value="InterPro"/>
</dbReference>
<dbReference type="EMBL" id="JACMSC010000020">
    <property type="protein sequence ID" value="KAG6472167.1"/>
    <property type="molecule type" value="Genomic_DNA"/>
</dbReference>
<dbReference type="SMR" id="A0A8J5CBY6"/>
<accession>A0A8J5CBY6</accession>
<dbReference type="SFLD" id="SFLDG00358">
    <property type="entry name" value="Main_(cytGST)"/>
    <property type="match status" value="1"/>
</dbReference>
<dbReference type="Proteomes" id="UP000734854">
    <property type="component" value="Unassembled WGS sequence"/>
</dbReference>
<proteinExistence type="inferred from homology"/>
<sequence>MAEEEGEKEVTLLGTWSSPFVLRVKWALRIKGVEYTYVEEDLRNKSPQLLQYNPVHKKVPVLVHRGRAIAESSVILHYIDEAWPHHPLLPHHPYEKAMARFWCKFEDDKLSPPLWRVLTTQAEEQREAQASAIESLGLLENELEGKKFFGGQTIGLVDVWFGALAYIIPIYEEITGLKLVEQRKLPRLCRWMEEFLSSPAVEGTLPPKDMLLPRYAAMREAFLAKAKRPEQQ</sequence>
<keyword evidence="8" id="KW-1185">Reference proteome</keyword>